<gene>
    <name evidence="2" type="ORF">EVEC_LOCUS12869</name>
</gene>
<name>A0A0N4VRS3_ENTVE</name>
<evidence type="ECO:0000313" key="4">
    <source>
        <dbReference type="WBParaSite" id="EVEC_0001374501-mRNA-1"/>
    </source>
</evidence>
<proteinExistence type="predicted"/>
<evidence type="ECO:0000256" key="1">
    <source>
        <dbReference type="SAM" id="MobiDB-lite"/>
    </source>
</evidence>
<feature type="region of interest" description="Disordered" evidence="1">
    <location>
        <begin position="42"/>
        <end position="76"/>
    </location>
</feature>
<reference evidence="4" key="1">
    <citation type="submission" date="2017-02" db="UniProtKB">
        <authorList>
            <consortium name="WormBaseParasite"/>
        </authorList>
    </citation>
    <scope>IDENTIFICATION</scope>
</reference>
<evidence type="ECO:0000313" key="2">
    <source>
        <dbReference type="EMBL" id="VDD98118.1"/>
    </source>
</evidence>
<sequence length="76" mass="8021">MTAVASGDAVGADVDVDADADDDIVYSILLNLFGPIITTTVTAANDYDSDSSDDDYEDGDDSDNYNEDDTDDNEGD</sequence>
<dbReference type="Proteomes" id="UP000274131">
    <property type="component" value="Unassembled WGS sequence"/>
</dbReference>
<evidence type="ECO:0000313" key="3">
    <source>
        <dbReference type="Proteomes" id="UP000274131"/>
    </source>
</evidence>
<protein>
    <submittedName>
        <fullName evidence="2 4">Uncharacterized protein</fullName>
    </submittedName>
</protein>
<reference evidence="2 3" key="2">
    <citation type="submission" date="2018-10" db="EMBL/GenBank/DDBJ databases">
        <authorList>
            <consortium name="Pathogen Informatics"/>
        </authorList>
    </citation>
    <scope>NUCLEOTIDE SEQUENCE [LARGE SCALE GENOMIC DNA]</scope>
</reference>
<dbReference type="EMBL" id="UXUI01018213">
    <property type="protein sequence ID" value="VDD98118.1"/>
    <property type="molecule type" value="Genomic_DNA"/>
</dbReference>
<organism evidence="4">
    <name type="scientific">Enterobius vermicularis</name>
    <name type="common">Human pinworm</name>
    <dbReference type="NCBI Taxonomy" id="51028"/>
    <lineage>
        <taxon>Eukaryota</taxon>
        <taxon>Metazoa</taxon>
        <taxon>Ecdysozoa</taxon>
        <taxon>Nematoda</taxon>
        <taxon>Chromadorea</taxon>
        <taxon>Rhabditida</taxon>
        <taxon>Spirurina</taxon>
        <taxon>Oxyuridomorpha</taxon>
        <taxon>Oxyuroidea</taxon>
        <taxon>Oxyuridae</taxon>
        <taxon>Enterobius</taxon>
    </lineage>
</organism>
<keyword evidence="3" id="KW-1185">Reference proteome</keyword>
<dbReference type="AlphaFoldDB" id="A0A0N4VRS3"/>
<feature type="compositionally biased region" description="Acidic residues" evidence="1">
    <location>
        <begin position="47"/>
        <end position="76"/>
    </location>
</feature>
<accession>A0A0N4VRS3</accession>
<dbReference type="WBParaSite" id="EVEC_0001374501-mRNA-1">
    <property type="protein sequence ID" value="EVEC_0001374501-mRNA-1"/>
    <property type="gene ID" value="EVEC_0001374501"/>
</dbReference>